<keyword evidence="1" id="KW-0393">Immunoglobulin domain</keyword>
<feature type="region of interest" description="Disordered" evidence="2">
    <location>
        <begin position="149"/>
        <end position="173"/>
    </location>
</feature>
<feature type="compositionally biased region" description="Basic and acidic residues" evidence="2">
    <location>
        <begin position="163"/>
        <end position="173"/>
    </location>
</feature>
<dbReference type="SUPFAM" id="SSF48726">
    <property type="entry name" value="Immunoglobulin"/>
    <property type="match status" value="1"/>
</dbReference>
<evidence type="ECO:0000313" key="4">
    <source>
        <dbReference type="Ensembl" id="ENSCJAP00000084344.1"/>
    </source>
</evidence>
<dbReference type="Pfam" id="PF07686">
    <property type="entry name" value="V-set"/>
    <property type="match status" value="1"/>
</dbReference>
<dbReference type="Ensembl" id="ENSCJAT00000146579.1">
    <property type="protein sequence ID" value="ENSCJAP00000084344.1"/>
    <property type="gene ID" value="ENSCJAG00000065858.2"/>
</dbReference>
<reference evidence="4" key="2">
    <citation type="submission" date="2025-08" db="UniProtKB">
        <authorList>
            <consortium name="Ensembl"/>
        </authorList>
    </citation>
    <scope>IDENTIFICATION</scope>
</reference>
<dbReference type="InterPro" id="IPR013783">
    <property type="entry name" value="Ig-like_fold"/>
</dbReference>
<accession>A0A8I3W1S1</accession>
<evidence type="ECO:0000256" key="1">
    <source>
        <dbReference type="ARBA" id="ARBA00023319"/>
    </source>
</evidence>
<reference evidence="4 5" key="1">
    <citation type="submission" date="2009-03" db="EMBL/GenBank/DDBJ databases">
        <authorList>
            <person name="Warren W."/>
            <person name="Ye L."/>
            <person name="Minx P."/>
            <person name="Worley K."/>
            <person name="Gibbs R."/>
            <person name="Wilson R.K."/>
        </authorList>
    </citation>
    <scope>NUCLEOTIDE SEQUENCE [LARGE SCALE GENOMIC DNA]</scope>
</reference>
<dbReference type="AlphaFoldDB" id="A0A8I3W1S1"/>
<evidence type="ECO:0000313" key="5">
    <source>
        <dbReference type="Proteomes" id="UP000008225"/>
    </source>
</evidence>
<name>A0A8I3W1S1_CALJA</name>
<protein>
    <recommendedName>
        <fullName evidence="3">Immunoglobulin V-set domain-containing protein</fullName>
    </recommendedName>
</protein>
<proteinExistence type="predicted"/>
<dbReference type="Proteomes" id="UP000008225">
    <property type="component" value="Chromosome 1"/>
</dbReference>
<dbReference type="InterPro" id="IPR013106">
    <property type="entry name" value="Ig_V-set"/>
</dbReference>
<dbReference type="PANTHER" id="PTHR23267">
    <property type="entry name" value="IMMUNOGLOBULIN LIGHT CHAIN"/>
    <property type="match status" value="1"/>
</dbReference>
<reference evidence="4" key="3">
    <citation type="submission" date="2025-09" db="UniProtKB">
        <authorList>
            <consortium name="Ensembl"/>
        </authorList>
    </citation>
    <scope>IDENTIFICATION</scope>
</reference>
<evidence type="ECO:0000259" key="3">
    <source>
        <dbReference type="Pfam" id="PF07686"/>
    </source>
</evidence>
<dbReference type="InterPro" id="IPR050150">
    <property type="entry name" value="IgV_Light_Chain"/>
</dbReference>
<feature type="domain" description="Immunoglobulin V-set" evidence="3">
    <location>
        <begin position="96"/>
        <end position="167"/>
    </location>
</feature>
<dbReference type="InterPro" id="IPR036179">
    <property type="entry name" value="Ig-like_dom_sf"/>
</dbReference>
<keyword evidence="5" id="KW-1185">Reference proteome</keyword>
<organism evidence="4 5">
    <name type="scientific">Callithrix jacchus</name>
    <name type="common">White-tufted-ear marmoset</name>
    <name type="synonym">Simia Jacchus</name>
    <dbReference type="NCBI Taxonomy" id="9483"/>
    <lineage>
        <taxon>Eukaryota</taxon>
        <taxon>Metazoa</taxon>
        <taxon>Chordata</taxon>
        <taxon>Craniata</taxon>
        <taxon>Vertebrata</taxon>
        <taxon>Euteleostomi</taxon>
        <taxon>Mammalia</taxon>
        <taxon>Eutheria</taxon>
        <taxon>Euarchontoglires</taxon>
        <taxon>Primates</taxon>
        <taxon>Haplorrhini</taxon>
        <taxon>Platyrrhini</taxon>
        <taxon>Cebidae</taxon>
        <taxon>Callitrichinae</taxon>
        <taxon>Callithrix</taxon>
        <taxon>Callithrix</taxon>
    </lineage>
</organism>
<evidence type="ECO:0000256" key="2">
    <source>
        <dbReference type="SAM" id="MobiDB-lite"/>
    </source>
</evidence>
<sequence length="173" mass="18886">MEVERDIYVGSLGDSRRLVVPQQTCQTPTTVATGGRALWVCTMSCTPVLLMLLVYCTGAGLPKSPKTPAPSFTLPCAHSPHASLSPGCGPQPVLHQPLAMSLALGTTVHLTFTLRNDYDISVYSVYWYQQRLGHPPRFLLRYFSQSDKSQGPQVPPRFSGSKDVARTGVSEHL</sequence>
<dbReference type="GeneTree" id="ENSGT00940000161017"/>
<dbReference type="Gene3D" id="2.60.40.10">
    <property type="entry name" value="Immunoglobulins"/>
    <property type="match status" value="1"/>
</dbReference>